<dbReference type="Proteomes" id="UP000077412">
    <property type="component" value="Chromosome"/>
</dbReference>
<evidence type="ECO:0000259" key="2">
    <source>
        <dbReference type="Pfam" id="PF03795"/>
    </source>
</evidence>
<feature type="domain" description="YCII-related" evidence="2">
    <location>
        <begin position="18"/>
        <end position="82"/>
    </location>
</feature>
<accession>A0A1B1Z585</accession>
<comment type="similarity">
    <text evidence="1">Belongs to the YciI family.</text>
</comment>
<keyword evidence="4" id="KW-1185">Reference proteome</keyword>
<reference evidence="3 4" key="1">
    <citation type="submission" date="2016-08" db="EMBL/GenBank/DDBJ databases">
        <title>Complete genome sequence of Fictibacillus arsenicus G25-54, a strain with toxicity to nematodes and a potential arsenic-resistance activity.</title>
        <authorList>
            <person name="Zheng Z."/>
        </authorList>
    </citation>
    <scope>NUCLEOTIDE SEQUENCE [LARGE SCALE GENOMIC DNA]</scope>
    <source>
        <strain evidence="3 4">G25-54</strain>
    </source>
</reference>
<dbReference type="AlphaFoldDB" id="A0A1B1Z585"/>
<dbReference type="OrthoDB" id="8589613at2"/>
<dbReference type="STRING" id="255247.ABE41_011595"/>
<name>A0A1B1Z585_9BACL</name>
<dbReference type="EMBL" id="CP016761">
    <property type="protein sequence ID" value="ANX12653.1"/>
    <property type="molecule type" value="Genomic_DNA"/>
</dbReference>
<gene>
    <name evidence="3" type="ORF">ABE41_011595</name>
</gene>
<dbReference type="InterPro" id="IPR005545">
    <property type="entry name" value="YCII"/>
</dbReference>
<dbReference type="RefSeq" id="WP_066290345.1">
    <property type="nucleotide sequence ID" value="NZ_CP016761.1"/>
</dbReference>
<evidence type="ECO:0000313" key="3">
    <source>
        <dbReference type="EMBL" id="ANX12653.1"/>
    </source>
</evidence>
<proteinExistence type="inferred from homology"/>
<dbReference type="KEGG" id="far:ABE41_011595"/>
<dbReference type="SUPFAM" id="SSF54909">
    <property type="entry name" value="Dimeric alpha+beta barrel"/>
    <property type="match status" value="1"/>
</dbReference>
<protein>
    <recommendedName>
        <fullName evidence="2">YCII-related domain-containing protein</fullName>
    </recommendedName>
</protein>
<organism evidence="3 4">
    <name type="scientific">Fictibacillus arsenicus</name>
    <dbReference type="NCBI Taxonomy" id="255247"/>
    <lineage>
        <taxon>Bacteria</taxon>
        <taxon>Bacillati</taxon>
        <taxon>Bacillota</taxon>
        <taxon>Bacilli</taxon>
        <taxon>Bacillales</taxon>
        <taxon>Fictibacillaceae</taxon>
        <taxon>Fictibacillus</taxon>
    </lineage>
</organism>
<evidence type="ECO:0000256" key="1">
    <source>
        <dbReference type="ARBA" id="ARBA00007689"/>
    </source>
</evidence>
<dbReference type="Pfam" id="PF03795">
    <property type="entry name" value="YCII"/>
    <property type="match status" value="1"/>
</dbReference>
<evidence type="ECO:0000313" key="4">
    <source>
        <dbReference type="Proteomes" id="UP000077412"/>
    </source>
</evidence>
<sequence>METREFLYQIKPIRSDFMENQSQEEKNALEAHFFYLQNLLQEDKLVLAGPCLDASFGVVILQNVDNEEANRIMVNDPAIVNEIMTGELFPFRISLLKK</sequence>
<dbReference type="InterPro" id="IPR011008">
    <property type="entry name" value="Dimeric_a/b-barrel"/>
</dbReference>